<accession>A0A1S2NBX1</accession>
<keyword evidence="1" id="KW-0175">Coiled coil</keyword>
<dbReference type="RefSeq" id="WP_071363544.1">
    <property type="nucleotide sequence ID" value="NZ_JRYB01000001.1"/>
</dbReference>
<sequence>MSFEALRVTYQCPEQLARHLYDELGAARAEIARFEAALSLAEAQRDKLKNKLAPPPARRTYRGEN</sequence>
<evidence type="ECO:0000256" key="1">
    <source>
        <dbReference type="SAM" id="Coils"/>
    </source>
</evidence>
<gene>
    <name evidence="2" type="ORF">LO55_5068</name>
</gene>
<dbReference type="AlphaFoldDB" id="A0A1S2NBX1"/>
<comment type="caution">
    <text evidence="2">The sequence shown here is derived from an EMBL/GenBank/DDBJ whole genome shotgun (WGS) entry which is preliminary data.</text>
</comment>
<evidence type="ECO:0000313" key="2">
    <source>
        <dbReference type="EMBL" id="OIJ42586.1"/>
    </source>
</evidence>
<protein>
    <submittedName>
        <fullName evidence="2">Uncharacterized protein</fullName>
    </submittedName>
</protein>
<organism evidence="2 3">
    <name type="scientific">Massilia timonae</name>
    <dbReference type="NCBI Taxonomy" id="47229"/>
    <lineage>
        <taxon>Bacteria</taxon>
        <taxon>Pseudomonadati</taxon>
        <taxon>Pseudomonadota</taxon>
        <taxon>Betaproteobacteria</taxon>
        <taxon>Burkholderiales</taxon>
        <taxon>Oxalobacteraceae</taxon>
        <taxon>Telluria group</taxon>
        <taxon>Massilia</taxon>
    </lineage>
</organism>
<reference evidence="2 3" key="1">
    <citation type="submission" date="2014-10" db="EMBL/GenBank/DDBJ databases">
        <authorList>
            <person name="Seo M.-J."/>
            <person name="Seok Y.J."/>
            <person name="Cha I.-T."/>
        </authorList>
    </citation>
    <scope>NUCLEOTIDE SEQUENCE [LARGE SCALE GENOMIC DNA]</scope>
    <source>
        <strain evidence="2 3">NEU</strain>
    </source>
</reference>
<feature type="coiled-coil region" evidence="1">
    <location>
        <begin position="24"/>
        <end position="51"/>
    </location>
</feature>
<evidence type="ECO:0000313" key="3">
    <source>
        <dbReference type="Proteomes" id="UP000180246"/>
    </source>
</evidence>
<dbReference type="EMBL" id="JRYB01000001">
    <property type="protein sequence ID" value="OIJ42586.1"/>
    <property type="molecule type" value="Genomic_DNA"/>
</dbReference>
<name>A0A1S2NBX1_9BURK</name>
<dbReference type="Proteomes" id="UP000180246">
    <property type="component" value="Unassembled WGS sequence"/>
</dbReference>
<proteinExistence type="predicted"/>